<evidence type="ECO:0000256" key="1">
    <source>
        <dbReference type="ARBA" id="ARBA00022723"/>
    </source>
</evidence>
<dbReference type="EMBL" id="JAKUCV010002922">
    <property type="protein sequence ID" value="KAJ4840879.1"/>
    <property type="molecule type" value="Genomic_DNA"/>
</dbReference>
<accession>A0A9Q0G203</accession>
<dbReference type="Pfam" id="PF25565">
    <property type="entry name" value="Ubiquitin_At1g33420"/>
    <property type="match status" value="1"/>
</dbReference>
<keyword evidence="2" id="KW-0863">Zinc-finger</keyword>
<dbReference type="SMART" id="SM00249">
    <property type="entry name" value="PHD"/>
    <property type="match status" value="1"/>
</dbReference>
<dbReference type="InterPro" id="IPR059080">
    <property type="entry name" value="WHD_PTC1"/>
</dbReference>
<sequence>MPIPVLETCRKRKRRPKFFNFQTFLEPGCPISPTGPFRDNVRVFLEECAEQEDYTVEGMPIWCSLLVLEGEKAVVPLYTIEENVRKSTKPFCDHCRCTGWGKNLVSKRRYHIIIPVDGQWNQQLDDGVFDLQSHLLHGLIHCNGFGHLLCINGKEGGSKYLHGREIMDLWDRICSNLRARKITVEDLSKKRSMDLRLLYGVAYGHPWFGRWGYRFCRGSFGVSELIYCRAIEILCSLELENIIQDFNDTDRCEEMKQMIQYYRRLSKTQLITLKDLLRFILDVKSCPCTQKNQTTVPSSSSAVPKVSIIAVSRRKPLEKEKSSKYRRFSSVVGHDSRWPVKRLEYAAEVVVNALKGKKLDKCSEGWMTRQDVRDAARMHIGDTGLLDYVLKSMNNVTVGIHVVRRAMNPKTRILEYCVDELGDGVKPLPPVPEPKVILEPGRDVYTDLSYLYMNALLNYPGSELVRLAAQALLDSKHFVKEWPLRDEKELVLRFICQAIANFDDLDSEMNWKSAPGEIIILPSDATMVDLMQAAESGLRDTYCILEEFVVTEIDKLEHLEDRDFLFGAVESGAELFVWGNGMDLHSQLRYEGGPENWKVVCECGARDDDGERMVACDVCEVWQHTRCNGIDDSDAVPPLFVCLGCCNALGSSKSKPHSEFEGSGDLLMIPAAECGMESFPQGMVLRCH</sequence>
<gene>
    <name evidence="7" type="ORF">Tsubulata_010374</name>
</gene>
<dbReference type="Pfam" id="PF00628">
    <property type="entry name" value="PHD"/>
    <property type="match status" value="1"/>
</dbReference>
<evidence type="ECO:0000313" key="7">
    <source>
        <dbReference type="EMBL" id="KAJ4840879.1"/>
    </source>
</evidence>
<dbReference type="InterPro" id="IPR058054">
    <property type="entry name" value="Znf_MS1-like"/>
</dbReference>
<proteinExistence type="predicted"/>
<dbReference type="PANTHER" id="PTHR46201">
    <property type="entry name" value="PHD FINGER PROTEIN MALE MEIOCYTE DEATH 1-RELATED"/>
    <property type="match status" value="1"/>
</dbReference>
<dbReference type="InterPro" id="IPR013083">
    <property type="entry name" value="Znf_RING/FYVE/PHD"/>
</dbReference>
<dbReference type="CDD" id="cd15556">
    <property type="entry name" value="PHD_MMD1_like"/>
    <property type="match status" value="1"/>
</dbReference>
<reference evidence="7" key="2">
    <citation type="journal article" date="2023" name="Plants (Basel)">
        <title>Annotation of the Turnera subulata (Passifloraceae) Draft Genome Reveals the S-Locus Evolved after the Divergence of Turneroideae from Passifloroideae in a Stepwise Manner.</title>
        <authorList>
            <person name="Henning P.M."/>
            <person name="Roalson E.H."/>
            <person name="Mir W."/>
            <person name="McCubbin A.G."/>
            <person name="Shore J.S."/>
        </authorList>
    </citation>
    <scope>NUCLEOTIDE SEQUENCE</scope>
    <source>
        <strain evidence="7">F60SS</strain>
    </source>
</reference>
<protein>
    <recommendedName>
        <fullName evidence="6">Zinc finger PHD-type domain-containing protein</fullName>
    </recommendedName>
</protein>
<name>A0A9Q0G203_9ROSI</name>
<dbReference type="InterPro" id="IPR057765">
    <property type="entry name" value="MS1-like_ubiquitin"/>
</dbReference>
<keyword evidence="4" id="KW-0805">Transcription regulation</keyword>
<keyword evidence="8" id="KW-1185">Reference proteome</keyword>
<dbReference type="Gene3D" id="3.30.40.10">
    <property type="entry name" value="Zinc/RING finger domain, C3HC4 (zinc finger)"/>
    <property type="match status" value="1"/>
</dbReference>
<dbReference type="PROSITE" id="PS01359">
    <property type="entry name" value="ZF_PHD_1"/>
    <property type="match status" value="1"/>
</dbReference>
<dbReference type="Pfam" id="PF25874">
    <property type="entry name" value="WHD_plant_repro"/>
    <property type="match status" value="1"/>
</dbReference>
<dbReference type="InterPro" id="IPR011011">
    <property type="entry name" value="Znf_FYVE_PHD"/>
</dbReference>
<organism evidence="7 8">
    <name type="scientific">Turnera subulata</name>
    <dbReference type="NCBI Taxonomy" id="218843"/>
    <lineage>
        <taxon>Eukaryota</taxon>
        <taxon>Viridiplantae</taxon>
        <taxon>Streptophyta</taxon>
        <taxon>Embryophyta</taxon>
        <taxon>Tracheophyta</taxon>
        <taxon>Spermatophyta</taxon>
        <taxon>Magnoliopsida</taxon>
        <taxon>eudicotyledons</taxon>
        <taxon>Gunneridae</taxon>
        <taxon>Pentapetalae</taxon>
        <taxon>rosids</taxon>
        <taxon>fabids</taxon>
        <taxon>Malpighiales</taxon>
        <taxon>Passifloraceae</taxon>
        <taxon>Turnera</taxon>
    </lineage>
</organism>
<dbReference type="GO" id="GO:0008270">
    <property type="term" value="F:zinc ion binding"/>
    <property type="evidence" value="ECO:0007669"/>
    <property type="project" value="UniProtKB-KW"/>
</dbReference>
<keyword evidence="3" id="KW-0862">Zinc</keyword>
<feature type="domain" description="Zinc finger PHD-type" evidence="6">
    <location>
        <begin position="600"/>
        <end position="646"/>
    </location>
</feature>
<dbReference type="InterPro" id="IPR019786">
    <property type="entry name" value="Zinc_finger_PHD-type_CS"/>
</dbReference>
<dbReference type="AlphaFoldDB" id="A0A9Q0G203"/>
<dbReference type="Proteomes" id="UP001141552">
    <property type="component" value="Unassembled WGS sequence"/>
</dbReference>
<evidence type="ECO:0000259" key="6">
    <source>
        <dbReference type="SMART" id="SM00249"/>
    </source>
</evidence>
<reference evidence="7" key="1">
    <citation type="submission" date="2022-02" db="EMBL/GenBank/DDBJ databases">
        <authorList>
            <person name="Henning P.M."/>
            <person name="McCubbin A.G."/>
            <person name="Shore J.S."/>
        </authorList>
    </citation>
    <scope>NUCLEOTIDE SEQUENCE</scope>
    <source>
        <strain evidence="7">F60SS</strain>
        <tissue evidence="7">Leaves</tissue>
    </source>
</reference>
<evidence type="ECO:0000256" key="4">
    <source>
        <dbReference type="ARBA" id="ARBA00023015"/>
    </source>
</evidence>
<evidence type="ECO:0000256" key="2">
    <source>
        <dbReference type="ARBA" id="ARBA00022771"/>
    </source>
</evidence>
<dbReference type="OrthoDB" id="436852at2759"/>
<keyword evidence="1" id="KW-0479">Metal-binding</keyword>
<evidence type="ECO:0000256" key="3">
    <source>
        <dbReference type="ARBA" id="ARBA00022833"/>
    </source>
</evidence>
<dbReference type="InterPro" id="IPR019787">
    <property type="entry name" value="Znf_PHD-finger"/>
</dbReference>
<dbReference type="SUPFAM" id="SSF57903">
    <property type="entry name" value="FYVE/PHD zinc finger"/>
    <property type="match status" value="1"/>
</dbReference>
<dbReference type="InterPro" id="IPR001965">
    <property type="entry name" value="Znf_PHD"/>
</dbReference>
<dbReference type="PANTHER" id="PTHR46201:SF9">
    <property type="entry name" value="PHD FINGER PROTEIN MALE MEIOCYTE DEATH 1"/>
    <property type="match status" value="1"/>
</dbReference>
<evidence type="ECO:0000313" key="8">
    <source>
        <dbReference type="Proteomes" id="UP001141552"/>
    </source>
</evidence>
<keyword evidence="5" id="KW-0804">Transcription</keyword>
<comment type="caution">
    <text evidence="7">The sequence shown here is derived from an EMBL/GenBank/DDBJ whole genome shotgun (WGS) entry which is preliminary data.</text>
</comment>
<evidence type="ECO:0000256" key="5">
    <source>
        <dbReference type="ARBA" id="ARBA00023163"/>
    </source>
</evidence>